<dbReference type="InterPro" id="IPR012347">
    <property type="entry name" value="Ferritin-like"/>
</dbReference>
<dbReference type="Pfam" id="PF13628">
    <property type="entry name" value="DUF4142"/>
    <property type="match status" value="1"/>
</dbReference>
<evidence type="ECO:0000313" key="3">
    <source>
        <dbReference type="EMBL" id="MFC3609164.1"/>
    </source>
</evidence>
<accession>A0ABV7T7I1</accession>
<dbReference type="InterPro" id="IPR025419">
    <property type="entry name" value="DUF4142"/>
</dbReference>
<reference evidence="4" key="1">
    <citation type="journal article" date="2019" name="Int. J. Syst. Evol. Microbiol.">
        <title>The Global Catalogue of Microorganisms (GCM) 10K type strain sequencing project: providing services to taxonomists for standard genome sequencing and annotation.</title>
        <authorList>
            <consortium name="The Broad Institute Genomics Platform"/>
            <consortium name="The Broad Institute Genome Sequencing Center for Infectious Disease"/>
            <person name="Wu L."/>
            <person name="Ma J."/>
        </authorList>
    </citation>
    <scope>NUCLEOTIDE SEQUENCE [LARGE SCALE GENOMIC DNA]</scope>
    <source>
        <strain evidence="4">KCTC 42447</strain>
    </source>
</reference>
<comment type="caution">
    <text evidence="3">The sequence shown here is derived from an EMBL/GenBank/DDBJ whole genome shotgun (WGS) entry which is preliminary data.</text>
</comment>
<proteinExistence type="predicted"/>
<evidence type="ECO:0000313" key="4">
    <source>
        <dbReference type="Proteomes" id="UP001595630"/>
    </source>
</evidence>
<dbReference type="Gene3D" id="1.20.1260.10">
    <property type="match status" value="1"/>
</dbReference>
<organism evidence="3 4">
    <name type="scientific">Stutzerimonas tarimensis</name>
    <dbReference type="NCBI Taxonomy" id="1507735"/>
    <lineage>
        <taxon>Bacteria</taxon>
        <taxon>Pseudomonadati</taxon>
        <taxon>Pseudomonadota</taxon>
        <taxon>Gammaproteobacteria</taxon>
        <taxon>Pseudomonadales</taxon>
        <taxon>Pseudomonadaceae</taxon>
        <taxon>Stutzerimonas</taxon>
    </lineage>
</organism>
<protein>
    <submittedName>
        <fullName evidence="3">DUF4142 domain-containing protein</fullName>
    </submittedName>
</protein>
<dbReference type="RefSeq" id="WP_386366464.1">
    <property type="nucleotide sequence ID" value="NZ_JBHRXZ010000024.1"/>
</dbReference>
<sequence length="171" mass="19109">MTRLSKACLSGATALLFGVFSSLALAADREDFVNEASAKALAEIESAQLALETSQSEDIREFAQMMIDDHTKSREKLAELAAGDDDLELADNATLMDRAKVMILELRDGESFDQAYANNQVNAHEQTLELYREYAREGEHEELSTYAEGELSTLEEHLEKARELQNKYANQ</sequence>
<name>A0ABV7T7I1_9GAMM</name>
<dbReference type="Proteomes" id="UP001595630">
    <property type="component" value="Unassembled WGS sequence"/>
</dbReference>
<feature type="signal peptide" evidence="1">
    <location>
        <begin position="1"/>
        <end position="26"/>
    </location>
</feature>
<gene>
    <name evidence="3" type="ORF">ACFOMF_15385</name>
</gene>
<feature type="chain" id="PRO_5047106337" evidence="1">
    <location>
        <begin position="27"/>
        <end position="171"/>
    </location>
</feature>
<dbReference type="PANTHER" id="PTHR38593">
    <property type="entry name" value="BLR2558 PROTEIN"/>
    <property type="match status" value="1"/>
</dbReference>
<evidence type="ECO:0000259" key="2">
    <source>
        <dbReference type="Pfam" id="PF13628"/>
    </source>
</evidence>
<dbReference type="EMBL" id="JBHRXZ010000024">
    <property type="protein sequence ID" value="MFC3609164.1"/>
    <property type="molecule type" value="Genomic_DNA"/>
</dbReference>
<evidence type="ECO:0000256" key="1">
    <source>
        <dbReference type="SAM" id="SignalP"/>
    </source>
</evidence>
<dbReference type="PANTHER" id="PTHR38593:SF1">
    <property type="entry name" value="BLR2558 PROTEIN"/>
    <property type="match status" value="1"/>
</dbReference>
<keyword evidence="4" id="KW-1185">Reference proteome</keyword>
<feature type="domain" description="DUF4142" evidence="2">
    <location>
        <begin position="29"/>
        <end position="164"/>
    </location>
</feature>
<keyword evidence="1" id="KW-0732">Signal</keyword>